<organism evidence="14 15">
    <name type="scientific">Cymbomonas tetramitiformis</name>
    <dbReference type="NCBI Taxonomy" id="36881"/>
    <lineage>
        <taxon>Eukaryota</taxon>
        <taxon>Viridiplantae</taxon>
        <taxon>Chlorophyta</taxon>
        <taxon>Pyramimonadophyceae</taxon>
        <taxon>Pyramimonadales</taxon>
        <taxon>Pyramimonadaceae</taxon>
        <taxon>Cymbomonas</taxon>
    </lineage>
</organism>
<dbReference type="Gene3D" id="3.30.1490.20">
    <property type="entry name" value="ATP-grasp fold, A domain"/>
    <property type="match status" value="1"/>
</dbReference>
<keyword evidence="8" id="KW-0067">ATP-binding</keyword>
<comment type="similarity">
    <text evidence="2">Belongs to the PEP-utilizing enzyme family.</text>
</comment>
<feature type="domain" description="Pyruvate phosphate dikinase AMP/ATP-binding" evidence="12">
    <location>
        <begin position="656"/>
        <end position="894"/>
    </location>
</feature>
<keyword evidence="4" id="KW-0808">Transferase</keyword>
<keyword evidence="7" id="KW-0418">Kinase</keyword>
<gene>
    <name evidence="14" type="ORF">CYMTET_22449</name>
</gene>
<evidence type="ECO:0000313" key="14">
    <source>
        <dbReference type="EMBL" id="KAK3269086.1"/>
    </source>
</evidence>
<sequence>MLADSASALIGGDQHSGSWRQKLEVVERVIAREGRQDLDTLAHSAIYLSWIGSGAVTCVEDGGHHRPCRHAELARSIFSAVENKQVGGASPEELLAIRRLHPWLPSFTEEFTASVPLTRIRDIAHRSDLPHDLKQEIKHTIQNKLHRNAGPEDLVATEIMLKRITGHGKQRNGEHGEYPPDFVSEFKKFHRELKDFFNASSLEERLERVRNNGTGDTAIMVDNFLSAKANLGTSPPIDQLNATLSSATALRRHLCDGLRHPLGQGENDGSIADRQQRRLAELELEKYAFVLLSQLESHMAVPGQLVSGSMMWVGAMRAAHNAIIHLSLSQWEVNECNAVSKDLEELLAEAEQGRLQLGPGQDGALRLMAMLERTRRLSEGYSEALLGLFAQRAGEGFARALGVPDHTARVFCESEIRASVVFQLSKLCTAMLKATRAATGASAWDAIVSGSAEGTLVEVDRIVPGALPSGAASDQGLILLVRRADGDEEVTAAGEGVRGVILCQELPHLSHLGVRARQESVAFATCEDSDTLVGLKSMVGQRIRLDASAAGVQQPPASRAPAAALPASSHAPVSAASSRPRQEASPPASSNCNGRKASTVPISERALGSGVDLTKADTVVPLDVVEQTQGGAKSSSCGVLLRLAAEAADQNPAAAFKAPRGVCFPYGTMEHAVQAEGRTAEFNSLLERVEASQVAGGELEAACKDLQAFVSQLRPSSDVIFAAAKMLPPGARLIARSSANVEDLEGLSGAGLYDSIPNVRIEEPAEFGQAVADVWASLYTRRAVLSRRQAGVAEGTAVMSVLVQELLAPDISFVLHTAHPLSRDPDLLVAELAVGLGETLASGARGSPWRLSVNKRTGAVETLALANLSEAMVVDESAAATGDLVKVPIDYSKQPLSTSPMARATLGRCLSGLGLGGSVVGEGGCSGWVEQ</sequence>
<evidence type="ECO:0000256" key="11">
    <source>
        <dbReference type="SAM" id="MobiDB-lite"/>
    </source>
</evidence>
<dbReference type="Gene3D" id="3.30.470.20">
    <property type="entry name" value="ATP-grasp fold, B domain"/>
    <property type="match status" value="1"/>
</dbReference>
<dbReference type="EMBL" id="LGRX02011281">
    <property type="protein sequence ID" value="KAK3269086.1"/>
    <property type="molecule type" value="Genomic_DNA"/>
</dbReference>
<feature type="region of interest" description="Disordered" evidence="11">
    <location>
        <begin position="549"/>
        <end position="603"/>
    </location>
</feature>
<evidence type="ECO:0000256" key="1">
    <source>
        <dbReference type="ARBA" id="ARBA00001946"/>
    </source>
</evidence>
<dbReference type="InterPro" id="IPR013815">
    <property type="entry name" value="ATP_grasp_subdomain_1"/>
</dbReference>
<name>A0AAE0L1W8_9CHLO</name>
<evidence type="ECO:0000256" key="7">
    <source>
        <dbReference type="ARBA" id="ARBA00022777"/>
    </source>
</evidence>
<evidence type="ECO:0000259" key="13">
    <source>
        <dbReference type="Pfam" id="PF22973"/>
    </source>
</evidence>
<dbReference type="PANTHER" id="PTHR47453">
    <property type="entry name" value="PHOSPHOGLUCAN, WATER DIKINASE, CHLOROPLASTIC"/>
    <property type="match status" value="1"/>
</dbReference>
<evidence type="ECO:0000256" key="3">
    <source>
        <dbReference type="ARBA" id="ARBA00011738"/>
    </source>
</evidence>
<evidence type="ECO:0000256" key="5">
    <source>
        <dbReference type="ARBA" id="ARBA00022723"/>
    </source>
</evidence>
<dbReference type="AlphaFoldDB" id="A0AAE0L1W8"/>
<proteinExistence type="inferred from homology"/>
<keyword evidence="6" id="KW-0547">Nucleotide-binding</keyword>
<evidence type="ECO:0000313" key="15">
    <source>
        <dbReference type="Proteomes" id="UP001190700"/>
    </source>
</evidence>
<dbReference type="GO" id="GO:0016301">
    <property type="term" value="F:kinase activity"/>
    <property type="evidence" value="ECO:0007669"/>
    <property type="project" value="UniProtKB-KW"/>
</dbReference>
<keyword evidence="5" id="KW-0479">Metal-binding</keyword>
<comment type="subunit">
    <text evidence="3">Homodimer.</text>
</comment>
<dbReference type="Proteomes" id="UP001190700">
    <property type="component" value="Unassembled WGS sequence"/>
</dbReference>
<accession>A0AAE0L1W8</accession>
<evidence type="ECO:0000256" key="8">
    <source>
        <dbReference type="ARBA" id="ARBA00022840"/>
    </source>
</evidence>
<protein>
    <submittedName>
        <fullName evidence="14">2,3-dihydroxyphenylpropionate/2, 3-dihydroxicinnamic acid 1,2-dioxygenase</fullName>
    </submittedName>
</protein>
<reference evidence="14 15" key="1">
    <citation type="journal article" date="2015" name="Genome Biol. Evol.">
        <title>Comparative Genomics of a Bacterivorous Green Alga Reveals Evolutionary Causalities and Consequences of Phago-Mixotrophic Mode of Nutrition.</title>
        <authorList>
            <person name="Burns J.A."/>
            <person name="Paasch A."/>
            <person name="Narechania A."/>
            <person name="Kim E."/>
        </authorList>
    </citation>
    <scope>NUCLEOTIDE SEQUENCE [LARGE SCALE GENOMIC DNA]</scope>
    <source>
        <strain evidence="14 15">PLY_AMNH</strain>
    </source>
</reference>
<feature type="compositionally biased region" description="Low complexity" evidence="11">
    <location>
        <begin position="555"/>
        <end position="579"/>
    </location>
</feature>
<keyword evidence="15" id="KW-1185">Reference proteome</keyword>
<evidence type="ECO:0000256" key="9">
    <source>
        <dbReference type="ARBA" id="ARBA00022842"/>
    </source>
</evidence>
<evidence type="ECO:0000256" key="10">
    <source>
        <dbReference type="ARBA" id="ARBA00023277"/>
    </source>
</evidence>
<keyword evidence="9" id="KW-0460">Magnesium</keyword>
<dbReference type="Pfam" id="PF01326">
    <property type="entry name" value="PPDK_N"/>
    <property type="match status" value="1"/>
</dbReference>
<evidence type="ECO:0000256" key="4">
    <source>
        <dbReference type="ARBA" id="ARBA00022679"/>
    </source>
</evidence>
<evidence type="ECO:0000259" key="12">
    <source>
        <dbReference type="Pfam" id="PF01326"/>
    </source>
</evidence>
<dbReference type="InterPro" id="IPR002192">
    <property type="entry name" value="PPDK_AMP/ATP-bd"/>
</dbReference>
<dbReference type="PANTHER" id="PTHR47453:SF1">
    <property type="entry name" value="PHOSPHOGLUCAN, WATER DIKINASE, CHLOROPLASTIC"/>
    <property type="match status" value="1"/>
</dbReference>
<keyword evidence="10" id="KW-0119">Carbohydrate metabolism</keyword>
<evidence type="ECO:0000256" key="6">
    <source>
        <dbReference type="ARBA" id="ARBA00022741"/>
    </source>
</evidence>
<dbReference type="GO" id="GO:0005524">
    <property type="term" value="F:ATP binding"/>
    <property type="evidence" value="ECO:0007669"/>
    <property type="project" value="UniProtKB-KW"/>
</dbReference>
<comment type="cofactor">
    <cofactor evidence="1">
        <name>Mg(2+)</name>
        <dbReference type="ChEBI" id="CHEBI:18420"/>
    </cofactor>
</comment>
<dbReference type="InterPro" id="IPR054481">
    <property type="entry name" value="GWD1_pHisD"/>
</dbReference>
<dbReference type="GO" id="GO:0046872">
    <property type="term" value="F:metal ion binding"/>
    <property type="evidence" value="ECO:0007669"/>
    <property type="project" value="UniProtKB-KW"/>
</dbReference>
<feature type="domain" description="Alpha-glucan water dikinase phosphohistidine-like" evidence="13">
    <location>
        <begin position="443"/>
        <end position="553"/>
    </location>
</feature>
<dbReference type="SUPFAM" id="SSF56059">
    <property type="entry name" value="Glutathione synthetase ATP-binding domain-like"/>
    <property type="match status" value="1"/>
</dbReference>
<dbReference type="Pfam" id="PF22973">
    <property type="entry name" value="GWD1_pHisD"/>
    <property type="match status" value="1"/>
</dbReference>
<comment type="caution">
    <text evidence="14">The sequence shown here is derived from an EMBL/GenBank/DDBJ whole genome shotgun (WGS) entry which is preliminary data.</text>
</comment>
<evidence type="ECO:0000256" key="2">
    <source>
        <dbReference type="ARBA" id="ARBA00007837"/>
    </source>
</evidence>